<dbReference type="SUPFAM" id="SSF81301">
    <property type="entry name" value="Nucleotidyltransferase"/>
    <property type="match status" value="1"/>
</dbReference>
<proteinExistence type="predicted"/>
<dbReference type="CDD" id="cd05403">
    <property type="entry name" value="NT_KNTase_like"/>
    <property type="match status" value="1"/>
</dbReference>
<dbReference type="Pfam" id="PF01909">
    <property type="entry name" value="NTP_transf_2"/>
    <property type="match status" value="1"/>
</dbReference>
<dbReference type="RefSeq" id="WP_209861222.1">
    <property type="nucleotide sequence ID" value="NZ_JAGGLD010000002.1"/>
</dbReference>
<dbReference type="Proteomes" id="UP001519288">
    <property type="component" value="Unassembled WGS sequence"/>
</dbReference>
<name>A0ABS4JGC4_9BACL</name>
<feature type="domain" description="DUF4037" evidence="2">
    <location>
        <begin position="118"/>
        <end position="208"/>
    </location>
</feature>
<dbReference type="InterPro" id="IPR025117">
    <property type="entry name" value="DUF4037"/>
</dbReference>
<gene>
    <name evidence="3" type="ORF">J2Z69_001795</name>
</gene>
<accession>A0ABS4JGC4</accession>
<organism evidence="3 4">
    <name type="scientific">Paenibacillus shirakamiensis</name>
    <dbReference type="NCBI Taxonomy" id="1265935"/>
    <lineage>
        <taxon>Bacteria</taxon>
        <taxon>Bacillati</taxon>
        <taxon>Bacillota</taxon>
        <taxon>Bacilli</taxon>
        <taxon>Bacillales</taxon>
        <taxon>Paenibacillaceae</taxon>
        <taxon>Paenibacillus</taxon>
    </lineage>
</organism>
<dbReference type="EMBL" id="JAGGLD010000002">
    <property type="protein sequence ID" value="MBP2000764.1"/>
    <property type="molecule type" value="Genomic_DNA"/>
</dbReference>
<protein>
    <recommendedName>
        <fullName evidence="5">Polymerase nucleotidyl transferase domain-containing protein</fullName>
    </recommendedName>
</protein>
<feature type="domain" description="Polymerase nucleotidyl transferase" evidence="1">
    <location>
        <begin position="22"/>
        <end position="83"/>
    </location>
</feature>
<dbReference type="Pfam" id="PF13228">
    <property type="entry name" value="DUF4037"/>
    <property type="match status" value="1"/>
</dbReference>
<evidence type="ECO:0000259" key="1">
    <source>
        <dbReference type="Pfam" id="PF01909"/>
    </source>
</evidence>
<evidence type="ECO:0008006" key="5">
    <source>
        <dbReference type="Google" id="ProtNLM"/>
    </source>
</evidence>
<comment type="caution">
    <text evidence="3">The sequence shown here is derived from an EMBL/GenBank/DDBJ whole genome shotgun (WGS) entry which is preliminary data.</text>
</comment>
<sequence>MDSNHLLAIAEEIKIELLRTCPDILSIIVTGSLAKGRVDAASDIDIIVYHKGNIPEEVVQSTHENIIRSGGEIKFSSSEVLIIIKSIEGVKCEIAHLDKKKAQTVIHRILQENSTNLQDHTIVTGIHSSRVLYDHYDIMKQWKNELASYPIALAEALVKDNLTFEPKLILQQQGLLRQDWAYLAELKLQSILNLVGVLCGLNRTYHPGRLKRLDHTLAGLAIQPSHLQESISHLMTHVDAIHLLEDLIYETFDLVDYHMPSVSTSKARVNYEHVW</sequence>
<evidence type="ECO:0000313" key="3">
    <source>
        <dbReference type="EMBL" id="MBP2000764.1"/>
    </source>
</evidence>
<keyword evidence="4" id="KW-1185">Reference proteome</keyword>
<evidence type="ECO:0000313" key="4">
    <source>
        <dbReference type="Proteomes" id="UP001519288"/>
    </source>
</evidence>
<dbReference type="InterPro" id="IPR043519">
    <property type="entry name" value="NT_sf"/>
</dbReference>
<dbReference type="Gene3D" id="3.30.460.10">
    <property type="entry name" value="Beta Polymerase, domain 2"/>
    <property type="match status" value="1"/>
</dbReference>
<evidence type="ECO:0000259" key="2">
    <source>
        <dbReference type="Pfam" id="PF13228"/>
    </source>
</evidence>
<reference evidence="3 4" key="1">
    <citation type="submission" date="2021-03" db="EMBL/GenBank/DDBJ databases">
        <title>Genomic Encyclopedia of Type Strains, Phase IV (KMG-IV): sequencing the most valuable type-strain genomes for metagenomic binning, comparative biology and taxonomic classification.</title>
        <authorList>
            <person name="Goeker M."/>
        </authorList>
    </citation>
    <scope>NUCLEOTIDE SEQUENCE [LARGE SCALE GENOMIC DNA]</scope>
    <source>
        <strain evidence="3 4">DSM 26806</strain>
    </source>
</reference>
<dbReference type="InterPro" id="IPR002934">
    <property type="entry name" value="Polymerase_NTP_transf_dom"/>
</dbReference>